<keyword evidence="3" id="KW-1185">Reference proteome</keyword>
<sequence>MTPERESLTRLDLSSHKHIFLLTSRSLLSGQFLLVFLAVGVPATSWPIVSTTNSIDLSNTIGILTSGVDANIRPVLDLNEQIVEAMLEKVANRSGNGRTNQFRKLTIVDDANATTWDYFMELRRQIGVELPGLGANYFVYQKRILGDSNVQRSKEPLDYDPKLGFNTAICLLGVIITVILLVAPYRLRVWCQERHMRLHSQTKRRHQIS</sequence>
<dbReference type="EMBL" id="CAAALY010245913">
    <property type="protein sequence ID" value="VEL33519.1"/>
    <property type="molecule type" value="Genomic_DNA"/>
</dbReference>
<evidence type="ECO:0000313" key="2">
    <source>
        <dbReference type="EMBL" id="VEL33519.1"/>
    </source>
</evidence>
<dbReference type="Proteomes" id="UP000784294">
    <property type="component" value="Unassembled WGS sequence"/>
</dbReference>
<dbReference type="AlphaFoldDB" id="A0A3S5B4N5"/>
<evidence type="ECO:0000256" key="1">
    <source>
        <dbReference type="SAM" id="Phobius"/>
    </source>
</evidence>
<keyword evidence="1" id="KW-0472">Membrane</keyword>
<name>A0A3S5B4N5_9PLAT</name>
<gene>
    <name evidence="2" type="ORF">PXEA_LOCUS26959</name>
</gene>
<evidence type="ECO:0000313" key="3">
    <source>
        <dbReference type="Proteomes" id="UP000784294"/>
    </source>
</evidence>
<accession>A0A3S5B4N5</accession>
<reference evidence="2" key="1">
    <citation type="submission" date="2018-11" db="EMBL/GenBank/DDBJ databases">
        <authorList>
            <consortium name="Pathogen Informatics"/>
        </authorList>
    </citation>
    <scope>NUCLEOTIDE SEQUENCE</scope>
</reference>
<organism evidence="2 3">
    <name type="scientific">Protopolystoma xenopodis</name>
    <dbReference type="NCBI Taxonomy" id="117903"/>
    <lineage>
        <taxon>Eukaryota</taxon>
        <taxon>Metazoa</taxon>
        <taxon>Spiralia</taxon>
        <taxon>Lophotrochozoa</taxon>
        <taxon>Platyhelminthes</taxon>
        <taxon>Monogenea</taxon>
        <taxon>Polyopisthocotylea</taxon>
        <taxon>Polystomatidea</taxon>
        <taxon>Polystomatidae</taxon>
        <taxon>Protopolystoma</taxon>
    </lineage>
</organism>
<keyword evidence="1" id="KW-1133">Transmembrane helix</keyword>
<comment type="caution">
    <text evidence="2">The sequence shown here is derived from an EMBL/GenBank/DDBJ whole genome shotgun (WGS) entry which is preliminary data.</text>
</comment>
<feature type="transmembrane region" description="Helical" evidence="1">
    <location>
        <begin position="163"/>
        <end position="187"/>
    </location>
</feature>
<feature type="transmembrane region" description="Helical" evidence="1">
    <location>
        <begin position="27"/>
        <end position="49"/>
    </location>
</feature>
<proteinExistence type="predicted"/>
<keyword evidence="1" id="KW-0812">Transmembrane</keyword>
<protein>
    <submittedName>
        <fullName evidence="2">Uncharacterized protein</fullName>
    </submittedName>
</protein>